<evidence type="ECO:0000313" key="2">
    <source>
        <dbReference type="EMBL" id="MSB19039.1"/>
    </source>
</evidence>
<dbReference type="EMBL" id="WKPR01000004">
    <property type="protein sequence ID" value="MSB19039.1"/>
    <property type="molecule type" value="Genomic_DNA"/>
</dbReference>
<dbReference type="RefSeq" id="WP_172697401.1">
    <property type="nucleotide sequence ID" value="NZ_CAXUMB010000001.1"/>
</dbReference>
<proteinExistence type="predicted"/>
<evidence type="ECO:0000256" key="1">
    <source>
        <dbReference type="SAM" id="MobiDB-lite"/>
    </source>
</evidence>
<gene>
    <name evidence="2" type="ORF">GKE97_05850</name>
</gene>
<feature type="compositionally biased region" description="Basic and acidic residues" evidence="1">
    <location>
        <begin position="144"/>
        <end position="158"/>
    </location>
</feature>
<dbReference type="Pfam" id="PF13384">
    <property type="entry name" value="HTH_23"/>
    <property type="match status" value="1"/>
</dbReference>
<organism evidence="2 3">
    <name type="scientific">Flavonifractor plautii</name>
    <name type="common">Fusobacterium plautii</name>
    <dbReference type="NCBI Taxonomy" id="292800"/>
    <lineage>
        <taxon>Bacteria</taxon>
        <taxon>Bacillati</taxon>
        <taxon>Bacillota</taxon>
        <taxon>Clostridia</taxon>
        <taxon>Eubacteriales</taxon>
        <taxon>Oscillospiraceae</taxon>
        <taxon>Flavonifractor</taxon>
    </lineage>
</organism>
<protein>
    <submittedName>
        <fullName evidence="2">LuxR family transcriptional regulator</fullName>
    </submittedName>
</protein>
<dbReference type="AlphaFoldDB" id="A0A6I2QZE9"/>
<comment type="caution">
    <text evidence="2">The sequence shown here is derived from an EMBL/GenBank/DDBJ whole genome shotgun (WGS) entry which is preliminary data.</text>
</comment>
<dbReference type="Proteomes" id="UP000434475">
    <property type="component" value="Unassembled WGS sequence"/>
</dbReference>
<name>A0A6I2QZE9_FLAPL</name>
<feature type="region of interest" description="Disordered" evidence="1">
    <location>
        <begin position="137"/>
        <end position="164"/>
    </location>
</feature>
<dbReference type="Gene3D" id="1.10.10.60">
    <property type="entry name" value="Homeodomain-like"/>
    <property type="match status" value="1"/>
</dbReference>
<reference evidence="2 3" key="1">
    <citation type="journal article" date="2019" name="Nat. Med.">
        <title>A library of human gut bacterial isolates paired with longitudinal multiomics data enables mechanistic microbiome research.</title>
        <authorList>
            <person name="Poyet M."/>
            <person name="Groussin M."/>
            <person name="Gibbons S.M."/>
            <person name="Avila-Pacheco J."/>
            <person name="Jiang X."/>
            <person name="Kearney S.M."/>
            <person name="Perrotta A.R."/>
            <person name="Berdy B."/>
            <person name="Zhao S."/>
            <person name="Lieberman T.D."/>
            <person name="Swanson P.K."/>
            <person name="Smith M."/>
            <person name="Roesemann S."/>
            <person name="Alexander J.E."/>
            <person name="Rich S.A."/>
            <person name="Livny J."/>
            <person name="Vlamakis H."/>
            <person name="Clish C."/>
            <person name="Bullock K."/>
            <person name="Deik A."/>
            <person name="Scott J."/>
            <person name="Pierce K.A."/>
            <person name="Xavier R.J."/>
            <person name="Alm E.J."/>
        </authorList>
    </citation>
    <scope>NUCLEOTIDE SEQUENCE [LARGE SCALE GENOMIC DNA]</scope>
    <source>
        <strain evidence="2 3">BIOML-A2</strain>
    </source>
</reference>
<evidence type="ECO:0000313" key="3">
    <source>
        <dbReference type="Proteomes" id="UP000434475"/>
    </source>
</evidence>
<accession>A0A6I2QZE9</accession>
<sequence length="164" mass="18452">MPAPSSYNEKYHDRWAWSLALKGATDEDIADAFGISVRTLHRWKKEHESFAEALGPGKDVADAQVKHSLYQRAIGYDAKDVEQIIVTDPATGRQRVEKTRVVTKHIAPDTMACMYWLNNRSKGEFSQRQEITLGGAVKTSPMEKLTEEELRSLARMDEGQDGEG</sequence>